<dbReference type="GO" id="GO:0008610">
    <property type="term" value="P:lipid biosynthetic process"/>
    <property type="evidence" value="ECO:0007669"/>
    <property type="project" value="UniProtKB-ARBA"/>
</dbReference>
<dbReference type="InterPro" id="IPR001242">
    <property type="entry name" value="Condensation_dom"/>
</dbReference>
<dbReference type="PANTHER" id="PTHR45527">
    <property type="entry name" value="NONRIBOSOMAL PEPTIDE SYNTHETASE"/>
    <property type="match status" value="1"/>
</dbReference>
<protein>
    <submittedName>
        <fullName evidence="10">Amino acid adenylation domain-containing protein</fullName>
    </submittedName>
</protein>
<dbReference type="Gene3D" id="2.30.38.10">
    <property type="entry name" value="Luciferase, Domain 3"/>
    <property type="match status" value="2"/>
</dbReference>
<dbReference type="FunFam" id="1.10.1200.10:FF:000005">
    <property type="entry name" value="Nonribosomal peptide synthetase 1"/>
    <property type="match status" value="2"/>
</dbReference>
<keyword evidence="4" id="KW-0597">Phosphoprotein</keyword>
<evidence type="ECO:0000256" key="1">
    <source>
        <dbReference type="ARBA" id="ARBA00001957"/>
    </source>
</evidence>
<evidence type="ECO:0000259" key="9">
    <source>
        <dbReference type="PROSITE" id="PS50075"/>
    </source>
</evidence>
<dbReference type="Pfam" id="PF13193">
    <property type="entry name" value="AMP-binding_C"/>
    <property type="match status" value="2"/>
</dbReference>
<evidence type="ECO:0000256" key="2">
    <source>
        <dbReference type="ARBA" id="ARBA00006432"/>
    </source>
</evidence>
<dbReference type="InterPro" id="IPR009081">
    <property type="entry name" value="PP-bd_ACP"/>
</dbReference>
<keyword evidence="8" id="KW-0511">Multifunctional enzyme</keyword>
<dbReference type="NCBIfam" id="NF003417">
    <property type="entry name" value="PRK04813.1"/>
    <property type="match status" value="2"/>
</dbReference>
<dbReference type="EMBL" id="SIJB01000056">
    <property type="protein sequence ID" value="NBI31091.1"/>
    <property type="molecule type" value="Genomic_DNA"/>
</dbReference>
<dbReference type="InterPro" id="IPR023213">
    <property type="entry name" value="CAT-like_dom_sf"/>
</dbReference>
<accession>A0A6N9Q8T3</accession>
<keyword evidence="11" id="KW-1185">Reference proteome</keyword>
<evidence type="ECO:0000256" key="5">
    <source>
        <dbReference type="ARBA" id="ARBA00022598"/>
    </source>
</evidence>
<reference evidence="10 11" key="1">
    <citation type="submission" date="2019-01" db="EMBL/GenBank/DDBJ databases">
        <title>Chengkuizengella sp. nov., isolated from deep-sea sediment of East Pacific Ocean.</title>
        <authorList>
            <person name="Yang J."/>
            <person name="Lai Q."/>
            <person name="Shao Z."/>
        </authorList>
    </citation>
    <scope>NUCLEOTIDE SEQUENCE [LARGE SCALE GENOMIC DNA]</scope>
    <source>
        <strain evidence="10 11">YPA3-1-1</strain>
    </source>
</reference>
<dbReference type="GO" id="GO:0043041">
    <property type="term" value="P:amino acid activation for nonribosomal peptide biosynthetic process"/>
    <property type="evidence" value="ECO:0007669"/>
    <property type="project" value="TreeGrafter"/>
</dbReference>
<dbReference type="InterPro" id="IPR036736">
    <property type="entry name" value="ACP-like_sf"/>
</dbReference>
<dbReference type="Gene3D" id="3.30.559.10">
    <property type="entry name" value="Chloramphenicol acetyltransferase-like domain"/>
    <property type="match status" value="2"/>
</dbReference>
<comment type="similarity">
    <text evidence="2">Belongs to the ATP-dependent AMP-binding enzyme family.</text>
</comment>
<dbReference type="SUPFAM" id="SSF52777">
    <property type="entry name" value="CoA-dependent acyltransferases"/>
    <property type="match status" value="4"/>
</dbReference>
<evidence type="ECO:0000256" key="4">
    <source>
        <dbReference type="ARBA" id="ARBA00022553"/>
    </source>
</evidence>
<evidence type="ECO:0000313" key="11">
    <source>
        <dbReference type="Proteomes" id="UP000448943"/>
    </source>
</evidence>
<dbReference type="GO" id="GO:0031177">
    <property type="term" value="F:phosphopantetheine binding"/>
    <property type="evidence" value="ECO:0007669"/>
    <property type="project" value="TreeGrafter"/>
</dbReference>
<keyword evidence="6" id="KW-0677">Repeat</keyword>
<keyword evidence="3" id="KW-0596">Phosphopantetheine</keyword>
<dbReference type="Gene3D" id="3.30.559.30">
    <property type="entry name" value="Nonribosomal peptide synthetase, condensation domain"/>
    <property type="match status" value="2"/>
</dbReference>
<evidence type="ECO:0000256" key="7">
    <source>
        <dbReference type="ARBA" id="ARBA00023194"/>
    </source>
</evidence>
<organism evidence="10 11">
    <name type="scientific">Chengkuizengella marina</name>
    <dbReference type="NCBI Taxonomy" id="2507566"/>
    <lineage>
        <taxon>Bacteria</taxon>
        <taxon>Bacillati</taxon>
        <taxon>Bacillota</taxon>
        <taxon>Bacilli</taxon>
        <taxon>Bacillales</taxon>
        <taxon>Paenibacillaceae</taxon>
        <taxon>Chengkuizengella</taxon>
    </lineage>
</organism>
<feature type="domain" description="Carrier" evidence="9">
    <location>
        <begin position="1021"/>
        <end position="1096"/>
    </location>
</feature>
<dbReference type="Gene3D" id="3.40.50.980">
    <property type="match status" value="4"/>
</dbReference>
<evidence type="ECO:0000256" key="3">
    <source>
        <dbReference type="ARBA" id="ARBA00022450"/>
    </source>
</evidence>
<evidence type="ECO:0000313" key="10">
    <source>
        <dbReference type="EMBL" id="NBI31091.1"/>
    </source>
</evidence>
<dbReference type="InterPro" id="IPR045851">
    <property type="entry name" value="AMP-bd_C_sf"/>
</dbReference>
<dbReference type="FunFam" id="3.30.559.10:FF:000012">
    <property type="entry name" value="Non-ribosomal peptide synthetase"/>
    <property type="match status" value="1"/>
</dbReference>
<dbReference type="Proteomes" id="UP000448943">
    <property type="component" value="Unassembled WGS sequence"/>
</dbReference>
<dbReference type="InterPro" id="IPR006162">
    <property type="entry name" value="Ppantetheine_attach_site"/>
</dbReference>
<dbReference type="GO" id="GO:0017000">
    <property type="term" value="P:antibiotic biosynthetic process"/>
    <property type="evidence" value="ECO:0007669"/>
    <property type="project" value="UniProtKB-KW"/>
</dbReference>
<proteinExistence type="inferred from homology"/>
<dbReference type="Gene3D" id="3.30.300.30">
    <property type="match status" value="2"/>
</dbReference>
<dbReference type="SUPFAM" id="SSF56801">
    <property type="entry name" value="Acetyl-CoA synthetase-like"/>
    <property type="match status" value="2"/>
</dbReference>
<dbReference type="PROSITE" id="PS00012">
    <property type="entry name" value="PHOSPHOPANTETHEINE"/>
    <property type="match status" value="1"/>
</dbReference>
<dbReference type="PROSITE" id="PS50075">
    <property type="entry name" value="CARRIER"/>
    <property type="match status" value="2"/>
</dbReference>
<dbReference type="Pfam" id="PF00668">
    <property type="entry name" value="Condensation"/>
    <property type="match status" value="2"/>
</dbReference>
<dbReference type="FunFam" id="3.40.50.12780:FF:000012">
    <property type="entry name" value="Non-ribosomal peptide synthetase"/>
    <property type="match status" value="1"/>
</dbReference>
<dbReference type="InterPro" id="IPR025110">
    <property type="entry name" value="AMP-bd_C"/>
</dbReference>
<dbReference type="FunFam" id="3.40.50.980:FF:000001">
    <property type="entry name" value="Non-ribosomal peptide synthetase"/>
    <property type="match status" value="2"/>
</dbReference>
<dbReference type="Gene3D" id="1.10.1200.10">
    <property type="entry name" value="ACP-like"/>
    <property type="match status" value="2"/>
</dbReference>
<dbReference type="GO" id="GO:0044550">
    <property type="term" value="P:secondary metabolite biosynthetic process"/>
    <property type="evidence" value="ECO:0007669"/>
    <property type="project" value="TreeGrafter"/>
</dbReference>
<keyword evidence="5" id="KW-0436">Ligase</keyword>
<dbReference type="GO" id="GO:0005829">
    <property type="term" value="C:cytosol"/>
    <property type="evidence" value="ECO:0007669"/>
    <property type="project" value="TreeGrafter"/>
</dbReference>
<feature type="domain" description="Carrier" evidence="9">
    <location>
        <begin position="2086"/>
        <end position="2161"/>
    </location>
</feature>
<dbReference type="CDD" id="cd19531">
    <property type="entry name" value="LCL_NRPS-like"/>
    <property type="match status" value="2"/>
</dbReference>
<comment type="cofactor">
    <cofactor evidence="1">
        <name>pantetheine 4'-phosphate</name>
        <dbReference type="ChEBI" id="CHEBI:47942"/>
    </cofactor>
</comment>
<dbReference type="InterPro" id="IPR000873">
    <property type="entry name" value="AMP-dep_synth/lig_dom"/>
</dbReference>
<dbReference type="NCBIfam" id="TIGR01733">
    <property type="entry name" value="AA-adenyl-dom"/>
    <property type="match status" value="2"/>
</dbReference>
<evidence type="ECO:0000256" key="6">
    <source>
        <dbReference type="ARBA" id="ARBA00022737"/>
    </source>
</evidence>
<dbReference type="CDD" id="cd05930">
    <property type="entry name" value="A_NRPS"/>
    <property type="match status" value="2"/>
</dbReference>
<dbReference type="PROSITE" id="PS00455">
    <property type="entry name" value="AMP_BINDING"/>
    <property type="match status" value="2"/>
</dbReference>
<comment type="caution">
    <text evidence="10">The sequence shown here is derived from an EMBL/GenBank/DDBJ whole genome shotgun (WGS) entry which is preliminary data.</text>
</comment>
<dbReference type="SUPFAM" id="SSF47336">
    <property type="entry name" value="ACP-like"/>
    <property type="match status" value="2"/>
</dbReference>
<keyword evidence="7" id="KW-0045">Antibiotic biosynthesis</keyword>
<dbReference type="Pfam" id="PF00501">
    <property type="entry name" value="AMP-binding"/>
    <property type="match status" value="2"/>
</dbReference>
<dbReference type="InterPro" id="IPR010071">
    <property type="entry name" value="AA_adenyl_dom"/>
</dbReference>
<gene>
    <name evidence="10" type="ORF">ERL59_19260</name>
</gene>
<dbReference type="InterPro" id="IPR020845">
    <property type="entry name" value="AMP-binding_CS"/>
</dbReference>
<name>A0A6N9Q8T3_9BACL</name>
<sequence>MLANEVFFMSIKVAYKGVVLEFDKAPTPMQIKQKYEEVTSQKSVKRWSATETSEITPVGEKEFYPLTFAQESLWLAEKMSDEDLQNCVAFAIHMKGTLDREAFQSSMQMLMKRHDILNMTININENNPSQIKHEDWHVPISYNQLNDVSEQQLHLLTQQFVGEPFSLENGPLIRIQLNECGKEEHVAFICIHHIIFDGASVPLFIKEWGKLYEQLKNKNLKGLEPLKIQYQDYATWERDNLDFAQSEKYWRNKLGNNIPILQLPTDVDRSDFSTGRGALQTVQYNEEITQQLRTLCRENGVSLFMMMLTAYKVFLHRITNQDDMIVGTPVMTRGMKGTDELLGCFINTIPLKTELWGNPAFSDVLGRVRLTVLESFQHQKYPFSKLVELLQPERNSGHHPIFQVSMGLLENPFETIELSDLHISSYEIVPESLDFDLHLDVIDQSETLVMKWQYRADLFEQHTIKNMMKWFEVLLKGIITDPSQRISDLPLLTAEEKEKILVKWNDTDKDFPQDLCVHQLVEAQAMRTPERSAVMVEGTSLSYQALNEQAESLASYLQRLGVGPDVLVGVYMERSIDLIVSLLAIWKAGGAYVPLDPSNPNQRLLYMVEDSQVKIILTQLDLQEKLAVADEIMMINVNEQGRQEIFKEEQNTSLLEREVNANHLAYVIYTSGSTGRPKGVMVEHRNLCHLIFTHQAAYDVTEKDRASHLAGLGFDASVWEVWPYLTVGALVVLADEETRLSPTKLRDWIIKHKITMCFASTPLAKSMQRLEWPAQPSLRYLLTGGEKLTSTPDSLLPFTLINHYGPTETTVVATAGEVHSDASSSIPTIGRPIANVHIYILDQHLQPVPIGVPGEICIGGLGVARGYLGKEDMTRDKFISSPFQHEGERLYRSGDIGKYNADGEIEYIGRMDDQVKVNGVRVELGEIERVLCSYDLVNDAVVVLKEKQHGGKSIAAYVVVEQQHKEVERLLEIFMKEQLPQVMVPAMYVLMDALPLNVNGKVERKALPDPEIYSSQEQKIDPNTATEEDLAMIWKSILQVESVGIYDSFFKLGGHSLLATQLLSHIRSTFGVEISLRDLFKEPTIAHVGKMIDDTKKDGLEEQLPPINSIDRTLPIPLSFAQQRLWFLDQLEPHSSLYNIRAAFRLRGLLYKDALVFSLNELVRRHETLRTTFHMIDGEPVQTIQPPSSAMIEEVDIRHQDDQMKEQMVMHTAYEEAQTPFSLTEGPLFRSKLLVLDEQEHVIYFTMHHIISDGWSISIFVKEFMERYEAYCKKTADDLPELSIQYADFANWQRKWLKGNTLEKQETYWKEQFAEEIPVLELPTDFLRAPVNKYQGAVYPFEMTKEVLRNVHHLCEQQNTTLFMTLLAAFQILLYRYSGQDDLVVGTPIANRKHQETESLIGFFVNMLPLRTDVSGNPNIEELLARVKEVTLQAYSHQDVPFEKLVELLHPERDLSRSPLFQVMFILQNAPKQELDLPDLILEPIPVDKGLTKYDLTFSVEEQEDKLIGTINYSTDLFKPSTIQKMIGHWTNILVEMARDCKQTIDELCYMTTEEQQRMVKEWSFTERKERPESCFHDLFEQHVAIRSDQPAVIHHDKVLTYKQLDSQANQLAHLLQQRGVGPEVVVGLLIDRSWQMIVSILAVHKAGGVYLPIDPSLPKDRMAFMLTDARVKLLLIQEHIAANIEMVSEAVILDKECHVYSHYSKEKPRCESKPSNAAYVLYTSGSTGQPKGAVIEHSSLVNYVLSIQERYKLESGLSYGMVIPATVDSSKTVLDVSLATGGTLHVLDYETSIDVYALSQYYDKHWIDVLKIAPSHLKALIQVSDAPSILPKKLLITGGEALDWDLVQQIFDRAPQCDVFNHYGPTETTVGVLTYKVEQIHHRDQMSTVPLGRPLSNTSIYILDKNKKPVSVGVPGEIYIGGAGVARGYINKEETNRQFVQHPLDFKSDEKLYRTGDIARYLPDGNIEFIGRTDDQVSVRGFRIECGEITRILCSYEKIQNAHVVMKENERGEQYLAAYVVAKSVSALSVQEIHSFLNRQVPQYMIPSFFEFMEELPLSANGKVNRKALPEPKQSPSLMKVKYVSPETTTEKVLASLWQELLNIDSISVHDNFFKRGGHSLLATQCIARLRKMLNKDIPLRLLFETSNLLEMAKKMDQIDKSEHKVDGMQIQRAKRSKMILREI</sequence>
<dbReference type="FunFam" id="2.30.38.10:FF:000001">
    <property type="entry name" value="Non-ribosomal peptide synthetase PvdI"/>
    <property type="match status" value="1"/>
</dbReference>
<dbReference type="GO" id="GO:0016874">
    <property type="term" value="F:ligase activity"/>
    <property type="evidence" value="ECO:0007669"/>
    <property type="project" value="UniProtKB-KW"/>
</dbReference>
<dbReference type="PANTHER" id="PTHR45527:SF1">
    <property type="entry name" value="FATTY ACID SYNTHASE"/>
    <property type="match status" value="1"/>
</dbReference>
<evidence type="ECO:0000256" key="8">
    <source>
        <dbReference type="ARBA" id="ARBA00023268"/>
    </source>
</evidence>
<dbReference type="Pfam" id="PF00550">
    <property type="entry name" value="PP-binding"/>
    <property type="match status" value="2"/>
</dbReference>